<evidence type="ECO:0000256" key="4">
    <source>
        <dbReference type="ARBA" id="ARBA00023125"/>
    </source>
</evidence>
<dbReference type="PANTHER" id="PTHR43133">
    <property type="entry name" value="RNA POLYMERASE ECF-TYPE SIGMA FACTO"/>
    <property type="match status" value="1"/>
</dbReference>
<reference evidence="7 8" key="1">
    <citation type="submission" date="2019-06" db="EMBL/GenBank/DDBJ databases">
        <title>Sequencing the genomes of 1000 actinobacteria strains.</title>
        <authorList>
            <person name="Klenk H.-P."/>
        </authorList>
    </citation>
    <scope>NUCLEOTIDE SEQUENCE [LARGE SCALE GENOMIC DNA]</scope>
    <source>
        <strain evidence="7 8">DSM 45679</strain>
    </source>
</reference>
<dbReference type="SUPFAM" id="SSF88946">
    <property type="entry name" value="Sigma2 domain of RNA polymerase sigma factors"/>
    <property type="match status" value="1"/>
</dbReference>
<dbReference type="Proteomes" id="UP000320876">
    <property type="component" value="Unassembled WGS sequence"/>
</dbReference>
<dbReference type="PANTHER" id="PTHR43133:SF8">
    <property type="entry name" value="RNA POLYMERASE SIGMA FACTOR HI_1459-RELATED"/>
    <property type="match status" value="1"/>
</dbReference>
<evidence type="ECO:0000259" key="6">
    <source>
        <dbReference type="Pfam" id="PF04542"/>
    </source>
</evidence>
<keyword evidence="3" id="KW-0731">Sigma factor</keyword>
<evidence type="ECO:0000313" key="8">
    <source>
        <dbReference type="Proteomes" id="UP000320876"/>
    </source>
</evidence>
<dbReference type="InterPro" id="IPR039425">
    <property type="entry name" value="RNA_pol_sigma-70-like"/>
</dbReference>
<dbReference type="InterPro" id="IPR007627">
    <property type="entry name" value="RNA_pol_sigma70_r2"/>
</dbReference>
<evidence type="ECO:0000256" key="1">
    <source>
        <dbReference type="ARBA" id="ARBA00010641"/>
    </source>
</evidence>
<keyword evidence="5" id="KW-0804">Transcription</keyword>
<dbReference type="NCBIfam" id="TIGR02937">
    <property type="entry name" value="sigma70-ECF"/>
    <property type="match status" value="1"/>
</dbReference>
<dbReference type="SUPFAM" id="SSF88659">
    <property type="entry name" value="Sigma3 and sigma4 domains of RNA polymerase sigma factors"/>
    <property type="match status" value="1"/>
</dbReference>
<comment type="caution">
    <text evidence="7">The sequence shown here is derived from an EMBL/GenBank/DDBJ whole genome shotgun (WGS) entry which is preliminary data.</text>
</comment>
<dbReference type="EMBL" id="VFML01000001">
    <property type="protein sequence ID" value="TQJ03671.1"/>
    <property type="molecule type" value="Genomic_DNA"/>
</dbReference>
<dbReference type="GO" id="GO:0016987">
    <property type="term" value="F:sigma factor activity"/>
    <property type="evidence" value="ECO:0007669"/>
    <property type="project" value="UniProtKB-KW"/>
</dbReference>
<dbReference type="Pfam" id="PF04542">
    <property type="entry name" value="Sigma70_r2"/>
    <property type="match status" value="1"/>
</dbReference>
<dbReference type="GO" id="GO:0003677">
    <property type="term" value="F:DNA binding"/>
    <property type="evidence" value="ECO:0007669"/>
    <property type="project" value="UniProtKB-KW"/>
</dbReference>
<evidence type="ECO:0000313" key="7">
    <source>
        <dbReference type="EMBL" id="TQJ03671.1"/>
    </source>
</evidence>
<proteinExistence type="inferred from homology"/>
<protein>
    <submittedName>
        <fullName evidence="7">RNA polymerase sigma factor (Sigma-70 family)</fullName>
    </submittedName>
</protein>
<evidence type="ECO:0000256" key="5">
    <source>
        <dbReference type="ARBA" id="ARBA00023163"/>
    </source>
</evidence>
<keyword evidence="8" id="KW-1185">Reference proteome</keyword>
<comment type="similarity">
    <text evidence="1">Belongs to the sigma-70 factor family. ECF subfamily.</text>
</comment>
<keyword evidence="2" id="KW-0805">Transcription regulation</keyword>
<gene>
    <name evidence="7" type="ORF">FB471_3435</name>
</gene>
<dbReference type="GO" id="GO:0006352">
    <property type="term" value="P:DNA-templated transcription initiation"/>
    <property type="evidence" value="ECO:0007669"/>
    <property type="project" value="InterPro"/>
</dbReference>
<feature type="domain" description="RNA polymerase sigma-70 region 2" evidence="6">
    <location>
        <begin position="40"/>
        <end position="100"/>
    </location>
</feature>
<dbReference type="InterPro" id="IPR013325">
    <property type="entry name" value="RNA_pol_sigma_r2"/>
</dbReference>
<evidence type="ECO:0000256" key="3">
    <source>
        <dbReference type="ARBA" id="ARBA00023082"/>
    </source>
</evidence>
<dbReference type="Gene3D" id="1.10.10.10">
    <property type="entry name" value="Winged helix-like DNA-binding domain superfamily/Winged helix DNA-binding domain"/>
    <property type="match status" value="1"/>
</dbReference>
<sequence length="202" mass="22509">MTDVRTAETGPPWEGLQGHELHAACMHAARAGDHRARERLVAELTPLVWHVAKGNGLDQHVAEDVVQTVWLALFSHFDEVKEPRALAAWLITTTRRECQRVNGGKPRSVQLTDEIAETVPSTQPAPEAEALRADRDRRIWRAFARLPQYCQEVLRLTVLAGRAEYRLVAEALRMPPGSIGPTRGRCLNKMRDLLDIEGGGSV</sequence>
<dbReference type="Gene3D" id="1.10.1740.10">
    <property type="match status" value="1"/>
</dbReference>
<dbReference type="InterPro" id="IPR014284">
    <property type="entry name" value="RNA_pol_sigma-70_dom"/>
</dbReference>
<organism evidence="7 8">
    <name type="scientific">Amycolatopsis cihanbeyliensis</name>
    <dbReference type="NCBI Taxonomy" id="1128664"/>
    <lineage>
        <taxon>Bacteria</taxon>
        <taxon>Bacillati</taxon>
        <taxon>Actinomycetota</taxon>
        <taxon>Actinomycetes</taxon>
        <taxon>Pseudonocardiales</taxon>
        <taxon>Pseudonocardiaceae</taxon>
        <taxon>Amycolatopsis</taxon>
    </lineage>
</organism>
<name>A0A542DKP9_AMYCI</name>
<dbReference type="InterPro" id="IPR013324">
    <property type="entry name" value="RNA_pol_sigma_r3/r4-like"/>
</dbReference>
<dbReference type="InterPro" id="IPR036388">
    <property type="entry name" value="WH-like_DNA-bd_sf"/>
</dbReference>
<dbReference type="AlphaFoldDB" id="A0A542DKP9"/>
<accession>A0A542DKP9</accession>
<keyword evidence="4" id="KW-0238">DNA-binding</keyword>
<dbReference type="OrthoDB" id="265863at2"/>
<evidence type="ECO:0000256" key="2">
    <source>
        <dbReference type="ARBA" id="ARBA00023015"/>
    </source>
</evidence>
<dbReference type="RefSeq" id="WP_141999457.1">
    <property type="nucleotide sequence ID" value="NZ_VFML01000001.1"/>
</dbReference>